<evidence type="ECO:0000313" key="2">
    <source>
        <dbReference type="EMBL" id="MBW0466159.1"/>
    </source>
</evidence>
<dbReference type="EMBL" id="AVOT02001225">
    <property type="protein sequence ID" value="MBW0466159.1"/>
    <property type="molecule type" value="Genomic_DNA"/>
</dbReference>
<organism evidence="2 3">
    <name type="scientific">Austropuccinia psidii MF-1</name>
    <dbReference type="NCBI Taxonomy" id="1389203"/>
    <lineage>
        <taxon>Eukaryota</taxon>
        <taxon>Fungi</taxon>
        <taxon>Dikarya</taxon>
        <taxon>Basidiomycota</taxon>
        <taxon>Pucciniomycotina</taxon>
        <taxon>Pucciniomycetes</taxon>
        <taxon>Pucciniales</taxon>
        <taxon>Sphaerophragmiaceae</taxon>
        <taxon>Austropuccinia</taxon>
    </lineage>
</organism>
<gene>
    <name evidence="2" type="ORF">O181_005874</name>
</gene>
<feature type="compositionally biased region" description="Polar residues" evidence="1">
    <location>
        <begin position="9"/>
        <end position="26"/>
    </location>
</feature>
<dbReference type="Proteomes" id="UP000765509">
    <property type="component" value="Unassembled WGS sequence"/>
</dbReference>
<feature type="region of interest" description="Disordered" evidence="1">
    <location>
        <begin position="1"/>
        <end position="116"/>
    </location>
</feature>
<name>A0A9Q3BIZ0_9BASI</name>
<protein>
    <submittedName>
        <fullName evidence="2">Uncharacterized protein</fullName>
    </submittedName>
</protein>
<reference evidence="2" key="1">
    <citation type="submission" date="2021-03" db="EMBL/GenBank/DDBJ databases">
        <title>Draft genome sequence of rust myrtle Austropuccinia psidii MF-1, a brazilian biotype.</title>
        <authorList>
            <person name="Quecine M.C."/>
            <person name="Pachon D.M.R."/>
            <person name="Bonatelli M.L."/>
            <person name="Correr F.H."/>
            <person name="Franceschini L.M."/>
            <person name="Leite T.F."/>
            <person name="Margarido G.R.A."/>
            <person name="Almeida C.A."/>
            <person name="Ferrarezi J.A."/>
            <person name="Labate C.A."/>
        </authorList>
    </citation>
    <scope>NUCLEOTIDE SEQUENCE</scope>
    <source>
        <strain evidence="2">MF-1</strain>
    </source>
</reference>
<sequence>MPIQHSPPARTTRSQAITQAVLSPTQIEPLDCTPAVPQLRSQLDRGPIIEGEAPSIQEGRGPRRGPGEDDAEEEENSVEEEESDGTGAAPTGVGASQGTEGPTLAHSNQPVSHHSVPSLLAIMQRITQIMENLQASPTAEA</sequence>
<dbReference type="AlphaFoldDB" id="A0A9Q3BIZ0"/>
<comment type="caution">
    <text evidence="2">The sequence shown here is derived from an EMBL/GenBank/DDBJ whole genome shotgun (WGS) entry which is preliminary data.</text>
</comment>
<evidence type="ECO:0000313" key="3">
    <source>
        <dbReference type="Proteomes" id="UP000765509"/>
    </source>
</evidence>
<feature type="compositionally biased region" description="Acidic residues" evidence="1">
    <location>
        <begin position="68"/>
        <end position="84"/>
    </location>
</feature>
<evidence type="ECO:0000256" key="1">
    <source>
        <dbReference type="SAM" id="MobiDB-lite"/>
    </source>
</evidence>
<keyword evidence="3" id="KW-1185">Reference proteome</keyword>
<accession>A0A9Q3BIZ0</accession>
<proteinExistence type="predicted"/>
<feature type="compositionally biased region" description="Polar residues" evidence="1">
    <location>
        <begin position="94"/>
        <end position="112"/>
    </location>
</feature>